<reference evidence="2 3" key="1">
    <citation type="submission" date="2018-06" db="EMBL/GenBank/DDBJ databases">
        <authorList>
            <person name="Strepis N."/>
        </authorList>
    </citation>
    <scope>NUCLEOTIDE SEQUENCE [LARGE SCALE GENOMIC DNA]</scope>
    <source>
        <strain evidence="2">LUCI</strain>
    </source>
</reference>
<protein>
    <submittedName>
        <fullName evidence="2">Methyltransferase fkbm</fullName>
    </submittedName>
</protein>
<dbReference type="GO" id="GO:0032259">
    <property type="term" value="P:methylation"/>
    <property type="evidence" value="ECO:0007669"/>
    <property type="project" value="UniProtKB-KW"/>
</dbReference>
<dbReference type="Proteomes" id="UP000277811">
    <property type="component" value="Unassembled WGS sequence"/>
</dbReference>
<accession>A0A498R7R9</accession>
<dbReference type="Gene3D" id="3.40.50.150">
    <property type="entry name" value="Vaccinia Virus protein VP39"/>
    <property type="match status" value="1"/>
</dbReference>
<dbReference type="InterPro" id="IPR006342">
    <property type="entry name" value="FkbM_mtfrase"/>
</dbReference>
<dbReference type="RefSeq" id="WP_122626181.1">
    <property type="nucleotide sequence ID" value="NZ_UPPP01000053.1"/>
</dbReference>
<name>A0A498R7R9_9FIRM</name>
<dbReference type="SUPFAM" id="SSF53335">
    <property type="entry name" value="S-adenosyl-L-methionine-dependent methyltransferases"/>
    <property type="match status" value="1"/>
</dbReference>
<organism evidence="2 3">
    <name type="scientific">Lucifera butyrica</name>
    <dbReference type="NCBI Taxonomy" id="1351585"/>
    <lineage>
        <taxon>Bacteria</taxon>
        <taxon>Bacillati</taxon>
        <taxon>Bacillota</taxon>
        <taxon>Negativicutes</taxon>
        <taxon>Veillonellales</taxon>
        <taxon>Veillonellaceae</taxon>
        <taxon>Lucifera</taxon>
    </lineage>
</organism>
<keyword evidence="3" id="KW-1185">Reference proteome</keyword>
<dbReference type="EMBL" id="UPPP01000053">
    <property type="protein sequence ID" value="VBB05178.1"/>
    <property type="molecule type" value="Genomic_DNA"/>
</dbReference>
<dbReference type="Pfam" id="PF05050">
    <property type="entry name" value="Methyltransf_21"/>
    <property type="match status" value="1"/>
</dbReference>
<proteinExistence type="predicted"/>
<dbReference type="AlphaFoldDB" id="A0A498R7R9"/>
<dbReference type="NCBIfam" id="TIGR01444">
    <property type="entry name" value="fkbM_fam"/>
    <property type="match status" value="1"/>
</dbReference>
<sequence length="294" mass="34247">MKFVSYAQNLEDVMLWRIFKTLPQGFYIDVGAYDPVVDSVTKAFYDHGWRGINMEPAYPCYQRLCQVRTEDINLPIAAGAKDGLFPYYEIPDSGLSTLDGAIAEQHRQNGWPVVKSTVSVLTLATICRQYVKESIHFLKVDVEGTEQQVLQGMNFQQYRPWIVLVEATLPLGQMQNYADWESILLDSDYQYVYFDGLNRFYIANEKAVELKPHFYAPPNFFDGYQRYAESACQKSKTDRLLQPQEETTHEFYFHRPEHIMAPLWPAQAEKTEQVSLLTERLRQDVDRRRQKLNG</sequence>
<feature type="domain" description="Methyltransferase FkbM" evidence="1">
    <location>
        <begin position="29"/>
        <end position="191"/>
    </location>
</feature>
<gene>
    <name evidence="2" type="ORF">LUCI_0385</name>
</gene>
<dbReference type="GO" id="GO:0008168">
    <property type="term" value="F:methyltransferase activity"/>
    <property type="evidence" value="ECO:0007669"/>
    <property type="project" value="UniProtKB-KW"/>
</dbReference>
<dbReference type="InterPro" id="IPR029063">
    <property type="entry name" value="SAM-dependent_MTases_sf"/>
</dbReference>
<evidence type="ECO:0000313" key="3">
    <source>
        <dbReference type="Proteomes" id="UP000277811"/>
    </source>
</evidence>
<evidence type="ECO:0000259" key="1">
    <source>
        <dbReference type="Pfam" id="PF05050"/>
    </source>
</evidence>
<keyword evidence="2" id="KW-0808">Transferase</keyword>
<evidence type="ECO:0000313" key="2">
    <source>
        <dbReference type="EMBL" id="VBB05178.1"/>
    </source>
</evidence>
<dbReference type="OrthoDB" id="9801609at2"/>
<keyword evidence="2" id="KW-0489">Methyltransferase</keyword>